<dbReference type="Proteomes" id="UP000663856">
    <property type="component" value="Unassembled WGS sequence"/>
</dbReference>
<dbReference type="EMBL" id="CAJOBF010005795">
    <property type="protein sequence ID" value="CAF4186970.1"/>
    <property type="molecule type" value="Genomic_DNA"/>
</dbReference>
<dbReference type="Proteomes" id="UP000663842">
    <property type="component" value="Unassembled WGS sequence"/>
</dbReference>
<protein>
    <recommendedName>
        <fullName evidence="4">Copper transport protein</fullName>
    </recommendedName>
</protein>
<dbReference type="GO" id="GO:0016020">
    <property type="term" value="C:membrane"/>
    <property type="evidence" value="ECO:0007669"/>
    <property type="project" value="UniProtKB-SubCell"/>
</dbReference>
<evidence type="ECO:0000313" key="13">
    <source>
        <dbReference type="Proteomes" id="UP000663866"/>
    </source>
</evidence>
<dbReference type="Proteomes" id="UP000663855">
    <property type="component" value="Unassembled WGS sequence"/>
</dbReference>
<keyword evidence="4" id="KW-0187">Copper transport</keyword>
<keyword evidence="4" id="KW-0406">Ion transport</keyword>
<proteinExistence type="inferred from homology"/>
<dbReference type="PANTHER" id="PTHR12483">
    <property type="entry name" value="SOLUTE CARRIER FAMILY 31 COPPER TRANSPORTERS"/>
    <property type="match status" value="1"/>
</dbReference>
<dbReference type="InterPro" id="IPR007274">
    <property type="entry name" value="Cop_transporter"/>
</dbReference>
<dbReference type="Proteomes" id="UP000663887">
    <property type="component" value="Unassembled WGS sequence"/>
</dbReference>
<dbReference type="Proteomes" id="UP000663834">
    <property type="component" value="Unassembled WGS sequence"/>
</dbReference>
<evidence type="ECO:0000256" key="3">
    <source>
        <dbReference type="ARBA" id="ARBA00023136"/>
    </source>
</evidence>
<evidence type="ECO:0000313" key="10">
    <source>
        <dbReference type="EMBL" id="CAF2086685.1"/>
    </source>
</evidence>
<dbReference type="EMBL" id="CAJNRE010003270">
    <property type="protein sequence ID" value="CAF2014293.1"/>
    <property type="molecule type" value="Genomic_DNA"/>
</dbReference>
<dbReference type="OrthoDB" id="161814at2759"/>
<evidence type="ECO:0000313" key="8">
    <source>
        <dbReference type="EMBL" id="CAF2014293.1"/>
    </source>
</evidence>
<dbReference type="EMBL" id="CAJNOW010015451">
    <property type="protein sequence ID" value="CAF1641883.1"/>
    <property type="molecule type" value="Genomic_DNA"/>
</dbReference>
<evidence type="ECO:0000313" key="9">
    <source>
        <dbReference type="EMBL" id="CAF2057798.1"/>
    </source>
</evidence>
<dbReference type="Pfam" id="PF04145">
    <property type="entry name" value="Ctr"/>
    <property type="match status" value="1"/>
</dbReference>
<feature type="transmembrane region" description="Helical" evidence="4">
    <location>
        <begin position="78"/>
        <end position="98"/>
    </location>
</feature>
<feature type="region of interest" description="Disordered" evidence="5">
    <location>
        <begin position="116"/>
        <end position="143"/>
    </location>
</feature>
<keyword evidence="4" id="KW-0186">Copper</keyword>
<dbReference type="Proteomes" id="UP000663866">
    <property type="component" value="Unassembled WGS sequence"/>
</dbReference>
<reference evidence="11" key="1">
    <citation type="submission" date="2021-02" db="EMBL/GenBank/DDBJ databases">
        <authorList>
            <person name="Nowell W R."/>
        </authorList>
    </citation>
    <scope>NUCLEOTIDE SEQUENCE</scope>
</reference>
<keyword evidence="4" id="KW-0813">Transport</keyword>
<evidence type="ECO:0000313" key="11">
    <source>
        <dbReference type="EMBL" id="CAF4103700.1"/>
    </source>
</evidence>
<feature type="transmembrane region" description="Helical" evidence="4">
    <location>
        <begin position="187"/>
        <end position="206"/>
    </location>
</feature>
<evidence type="ECO:0000313" key="12">
    <source>
        <dbReference type="EMBL" id="CAF4186970.1"/>
    </source>
</evidence>
<keyword evidence="2 4" id="KW-1133">Transmembrane helix</keyword>
<feature type="transmembrane region" description="Helical" evidence="4">
    <location>
        <begin position="162"/>
        <end position="181"/>
    </location>
</feature>
<evidence type="ECO:0000256" key="4">
    <source>
        <dbReference type="RuleBase" id="RU367022"/>
    </source>
</evidence>
<sequence length="219" mass="24859">MDHNHDHDHNHHQADMASSTVATTLMNHAHHMMEQKSNTTSVHSGHGSHADHMMSMAMTFHGGFTEQILFSQWNTKTASAFIGSWIIIFLVAVLYEGLKTIRDQLAKREVRCKCEEQGERPSSLLRHGQQDENPNNNDLMPGVRTGNARTTKRARLLSLHHIIQTLLHILQMGISYLLMLVAMTFNIYLFLAVILGAGLGHFLFGWRRSSVIDYNDHCH</sequence>
<dbReference type="PANTHER" id="PTHR12483:SF115">
    <property type="entry name" value="COPPER TRANSPORT PROTEIN"/>
    <property type="match status" value="1"/>
</dbReference>
<dbReference type="EMBL" id="CAJNOV010011133">
    <property type="protein sequence ID" value="CAF1439617.1"/>
    <property type="molecule type" value="Genomic_DNA"/>
</dbReference>
<comment type="similarity">
    <text evidence="4">Belongs to the copper transporter (Ctr) (TC 1.A.56) family. SLC31A subfamily.</text>
</comment>
<evidence type="ECO:0000256" key="5">
    <source>
        <dbReference type="SAM" id="MobiDB-lite"/>
    </source>
</evidence>
<comment type="caution">
    <text evidence="11">The sequence shown here is derived from an EMBL/GenBank/DDBJ whole genome shotgun (WGS) entry which is preliminary data.</text>
</comment>
<name>A0A819UZ63_9BILA</name>
<evidence type="ECO:0000313" key="7">
    <source>
        <dbReference type="EMBL" id="CAF1641883.1"/>
    </source>
</evidence>
<comment type="subcellular location">
    <subcellularLocation>
        <location evidence="4">Membrane</location>
        <topology evidence="4">Multi-pass membrane protein</topology>
    </subcellularLocation>
</comment>
<dbReference type="GO" id="GO:0005375">
    <property type="term" value="F:copper ion transmembrane transporter activity"/>
    <property type="evidence" value="ECO:0007669"/>
    <property type="project" value="UniProtKB-UniRule"/>
</dbReference>
<accession>A0A819UZ63</accession>
<dbReference type="EMBL" id="CAJNRF010006889">
    <property type="protein sequence ID" value="CAF2086685.1"/>
    <property type="molecule type" value="Genomic_DNA"/>
</dbReference>
<keyword evidence="13" id="KW-1185">Reference proteome</keyword>
<dbReference type="EMBL" id="CAJOBG010004279">
    <property type="protein sequence ID" value="CAF4103700.1"/>
    <property type="molecule type" value="Genomic_DNA"/>
</dbReference>
<evidence type="ECO:0000313" key="6">
    <source>
        <dbReference type="EMBL" id="CAF1439617.1"/>
    </source>
</evidence>
<gene>
    <name evidence="6" type="ORF">CJN711_LOCUS24022</name>
    <name evidence="7" type="ORF">KQP761_LOCUS28216</name>
    <name evidence="8" type="ORF">MBJ925_LOCUS8880</name>
    <name evidence="11" type="ORF">OVN521_LOCUS21028</name>
    <name evidence="12" type="ORF">UXM345_LOCUS27200</name>
    <name evidence="10" type="ORF">WKI299_LOCUS17337</name>
    <name evidence="9" type="ORF">XDN619_LOCUS10032</name>
</gene>
<dbReference type="Proteomes" id="UP000663824">
    <property type="component" value="Unassembled WGS sequence"/>
</dbReference>
<dbReference type="AlphaFoldDB" id="A0A819UZ63"/>
<organism evidence="11 13">
    <name type="scientific">Rotaria magnacalcarata</name>
    <dbReference type="NCBI Taxonomy" id="392030"/>
    <lineage>
        <taxon>Eukaryota</taxon>
        <taxon>Metazoa</taxon>
        <taxon>Spiralia</taxon>
        <taxon>Gnathifera</taxon>
        <taxon>Rotifera</taxon>
        <taxon>Eurotatoria</taxon>
        <taxon>Bdelloidea</taxon>
        <taxon>Philodinida</taxon>
        <taxon>Philodinidae</taxon>
        <taxon>Rotaria</taxon>
    </lineage>
</organism>
<dbReference type="EMBL" id="CAJNRG010003457">
    <property type="protein sequence ID" value="CAF2057798.1"/>
    <property type="molecule type" value="Genomic_DNA"/>
</dbReference>
<keyword evidence="3 4" id="KW-0472">Membrane</keyword>
<keyword evidence="1 4" id="KW-0812">Transmembrane</keyword>
<evidence type="ECO:0000256" key="1">
    <source>
        <dbReference type="ARBA" id="ARBA00022692"/>
    </source>
</evidence>
<evidence type="ECO:0000256" key="2">
    <source>
        <dbReference type="ARBA" id="ARBA00022989"/>
    </source>
</evidence>